<evidence type="ECO:0000313" key="2">
    <source>
        <dbReference type="Proteomes" id="UP000276133"/>
    </source>
</evidence>
<keyword evidence="2" id="KW-1185">Reference proteome</keyword>
<comment type="caution">
    <text evidence="1">The sequence shown here is derived from an EMBL/GenBank/DDBJ whole genome shotgun (WGS) entry which is preliminary data.</text>
</comment>
<dbReference type="AlphaFoldDB" id="A0A3M7P4P0"/>
<feature type="non-terminal residue" evidence="1">
    <location>
        <position position="136"/>
    </location>
</feature>
<gene>
    <name evidence="1" type="ORF">BpHYR1_007172</name>
</gene>
<sequence length="136" mass="15414">KIGATKYVAPCCIFQQVPLNVIESNTELISYYRKKRDTDQDDLSLFSAGIKGLTSNSVDSWESLSEGAQLALAYMSNPMPNSIPQAESYFNELLQQNSKKSHSRVKRFSYEPTDRINAIFSDYEQLASDYGRKNCH</sequence>
<organism evidence="1 2">
    <name type="scientific">Brachionus plicatilis</name>
    <name type="common">Marine rotifer</name>
    <name type="synonym">Brachionus muelleri</name>
    <dbReference type="NCBI Taxonomy" id="10195"/>
    <lineage>
        <taxon>Eukaryota</taxon>
        <taxon>Metazoa</taxon>
        <taxon>Spiralia</taxon>
        <taxon>Gnathifera</taxon>
        <taxon>Rotifera</taxon>
        <taxon>Eurotatoria</taxon>
        <taxon>Monogononta</taxon>
        <taxon>Pseudotrocha</taxon>
        <taxon>Ploima</taxon>
        <taxon>Brachionidae</taxon>
        <taxon>Brachionus</taxon>
    </lineage>
</organism>
<dbReference type="EMBL" id="REGN01013333">
    <property type="protein sequence ID" value="RMZ94061.1"/>
    <property type="molecule type" value="Genomic_DNA"/>
</dbReference>
<name>A0A3M7P4P0_BRAPC</name>
<accession>A0A3M7P4P0</accession>
<reference evidence="1 2" key="1">
    <citation type="journal article" date="2018" name="Sci. Rep.">
        <title>Genomic signatures of local adaptation to the degree of environmental predictability in rotifers.</title>
        <authorList>
            <person name="Franch-Gras L."/>
            <person name="Hahn C."/>
            <person name="Garcia-Roger E.M."/>
            <person name="Carmona M.J."/>
            <person name="Serra M."/>
            <person name="Gomez A."/>
        </authorList>
    </citation>
    <scope>NUCLEOTIDE SEQUENCE [LARGE SCALE GENOMIC DNA]</scope>
    <source>
        <strain evidence="1">HYR1</strain>
    </source>
</reference>
<protein>
    <submittedName>
        <fullName evidence="1">Uncharacterized protein</fullName>
    </submittedName>
</protein>
<evidence type="ECO:0000313" key="1">
    <source>
        <dbReference type="EMBL" id="RMZ94061.1"/>
    </source>
</evidence>
<feature type="non-terminal residue" evidence="1">
    <location>
        <position position="1"/>
    </location>
</feature>
<dbReference type="Proteomes" id="UP000276133">
    <property type="component" value="Unassembled WGS sequence"/>
</dbReference>
<proteinExistence type="predicted"/>